<dbReference type="Proteomes" id="UP000265703">
    <property type="component" value="Unassembled WGS sequence"/>
</dbReference>
<dbReference type="OrthoDB" id="2376953at2759"/>
<evidence type="ECO:0000313" key="1">
    <source>
        <dbReference type="EMBL" id="RIA96408.1"/>
    </source>
</evidence>
<accession>A0A397TE38</accession>
<keyword evidence="2" id="KW-1185">Reference proteome</keyword>
<comment type="caution">
    <text evidence="1">The sequence shown here is derived from an EMBL/GenBank/DDBJ whole genome shotgun (WGS) entry which is preliminary data.</text>
</comment>
<sequence length="116" mass="13152">MADIEEIIDIYAQIPTFHPDYKPIIDKMPPSLVKRAFNQLLNMRRDPILLEEITEKVIGMNTGMQTENTSFSDKTIQTDSLDKATQTEDVDFSAKLEQIKRANALLINAISILSNI</sequence>
<dbReference type="EMBL" id="QKYT01000045">
    <property type="protein sequence ID" value="RIA96408.1"/>
    <property type="molecule type" value="Genomic_DNA"/>
</dbReference>
<reference evidence="1 2" key="1">
    <citation type="submission" date="2018-06" db="EMBL/GenBank/DDBJ databases">
        <title>Comparative genomics reveals the genomic features of Rhizophagus irregularis, R. cerebriforme, R. diaphanum and Gigaspora rosea, and their symbiotic lifestyle signature.</title>
        <authorList>
            <person name="Morin E."/>
            <person name="San Clemente H."/>
            <person name="Chen E.C.H."/>
            <person name="De La Providencia I."/>
            <person name="Hainaut M."/>
            <person name="Kuo A."/>
            <person name="Kohler A."/>
            <person name="Murat C."/>
            <person name="Tang N."/>
            <person name="Roy S."/>
            <person name="Loubradou J."/>
            <person name="Henrissat B."/>
            <person name="Grigoriev I.V."/>
            <person name="Corradi N."/>
            <person name="Roux C."/>
            <person name="Martin F.M."/>
        </authorList>
    </citation>
    <scope>NUCLEOTIDE SEQUENCE [LARGE SCALE GENOMIC DNA]</scope>
    <source>
        <strain evidence="1 2">DAOM 227022</strain>
    </source>
</reference>
<gene>
    <name evidence="1" type="ORF">C1645_815436</name>
</gene>
<name>A0A397TE38_9GLOM</name>
<organism evidence="1 2">
    <name type="scientific">Glomus cerebriforme</name>
    <dbReference type="NCBI Taxonomy" id="658196"/>
    <lineage>
        <taxon>Eukaryota</taxon>
        <taxon>Fungi</taxon>
        <taxon>Fungi incertae sedis</taxon>
        <taxon>Mucoromycota</taxon>
        <taxon>Glomeromycotina</taxon>
        <taxon>Glomeromycetes</taxon>
        <taxon>Glomerales</taxon>
        <taxon>Glomeraceae</taxon>
        <taxon>Glomus</taxon>
    </lineage>
</organism>
<evidence type="ECO:0000313" key="2">
    <source>
        <dbReference type="Proteomes" id="UP000265703"/>
    </source>
</evidence>
<protein>
    <submittedName>
        <fullName evidence="1">Uncharacterized protein</fullName>
    </submittedName>
</protein>
<dbReference type="AlphaFoldDB" id="A0A397TE38"/>
<proteinExistence type="predicted"/>